<feature type="compositionally biased region" description="Polar residues" evidence="1">
    <location>
        <begin position="10"/>
        <end position="19"/>
    </location>
</feature>
<protein>
    <submittedName>
        <fullName evidence="2">Uncharacterized protein</fullName>
    </submittedName>
</protein>
<evidence type="ECO:0000313" key="2">
    <source>
        <dbReference type="EMBL" id="HAW74460.1"/>
    </source>
</evidence>
<accession>A0A350NZJ3</accession>
<feature type="region of interest" description="Disordered" evidence="1">
    <location>
        <begin position="1"/>
        <end position="66"/>
    </location>
</feature>
<reference evidence="2 3" key="1">
    <citation type="journal article" date="2018" name="Nat. Biotechnol.">
        <title>A standardized bacterial taxonomy based on genome phylogeny substantially revises the tree of life.</title>
        <authorList>
            <person name="Parks D.H."/>
            <person name="Chuvochina M."/>
            <person name="Waite D.W."/>
            <person name="Rinke C."/>
            <person name="Skarshewski A."/>
            <person name="Chaumeil P.A."/>
            <person name="Hugenholtz P."/>
        </authorList>
    </citation>
    <scope>NUCLEOTIDE SEQUENCE [LARGE SCALE GENOMIC DNA]</scope>
    <source>
        <strain evidence="2">UBA11978</strain>
    </source>
</reference>
<feature type="compositionally biased region" description="Basic and acidic residues" evidence="1">
    <location>
        <begin position="57"/>
        <end position="66"/>
    </location>
</feature>
<dbReference type="Proteomes" id="UP000263517">
    <property type="component" value="Unassembled WGS sequence"/>
</dbReference>
<proteinExistence type="predicted"/>
<evidence type="ECO:0000313" key="3">
    <source>
        <dbReference type="Proteomes" id="UP000263517"/>
    </source>
</evidence>
<name>A0A350NZJ3_9ALTE</name>
<dbReference type="AlphaFoldDB" id="A0A350NZJ3"/>
<organism evidence="2 3">
    <name type="scientific">Alteromonas australica</name>
    <dbReference type="NCBI Taxonomy" id="589873"/>
    <lineage>
        <taxon>Bacteria</taxon>
        <taxon>Pseudomonadati</taxon>
        <taxon>Pseudomonadota</taxon>
        <taxon>Gammaproteobacteria</taxon>
        <taxon>Alteromonadales</taxon>
        <taxon>Alteromonadaceae</taxon>
        <taxon>Alteromonas/Salinimonas group</taxon>
        <taxon>Alteromonas</taxon>
    </lineage>
</organism>
<comment type="caution">
    <text evidence="2">The sequence shown here is derived from an EMBL/GenBank/DDBJ whole genome shotgun (WGS) entry which is preliminary data.</text>
</comment>
<sequence>MGYGNRKTTKAPQSLQQVRPRSVVQADEQMEATPSMSRRRRSRGIVTGPQGITGQTRVERKTLLGQ</sequence>
<dbReference type="EMBL" id="DNAN01000064">
    <property type="protein sequence ID" value="HAW74460.1"/>
    <property type="molecule type" value="Genomic_DNA"/>
</dbReference>
<evidence type="ECO:0000256" key="1">
    <source>
        <dbReference type="SAM" id="MobiDB-lite"/>
    </source>
</evidence>
<gene>
    <name evidence="2" type="ORF">DCW74_01850</name>
</gene>